<organism evidence="1 2">
    <name type="scientific">Nephila pilipes</name>
    <name type="common">Giant wood spider</name>
    <name type="synonym">Nephila maculata</name>
    <dbReference type="NCBI Taxonomy" id="299642"/>
    <lineage>
        <taxon>Eukaryota</taxon>
        <taxon>Metazoa</taxon>
        <taxon>Ecdysozoa</taxon>
        <taxon>Arthropoda</taxon>
        <taxon>Chelicerata</taxon>
        <taxon>Arachnida</taxon>
        <taxon>Araneae</taxon>
        <taxon>Araneomorphae</taxon>
        <taxon>Entelegynae</taxon>
        <taxon>Araneoidea</taxon>
        <taxon>Nephilidae</taxon>
        <taxon>Nephila</taxon>
    </lineage>
</organism>
<dbReference type="Proteomes" id="UP000887013">
    <property type="component" value="Unassembled WGS sequence"/>
</dbReference>
<name>A0A8X6NHV7_NEPPI</name>
<evidence type="ECO:0000313" key="2">
    <source>
        <dbReference type="Proteomes" id="UP000887013"/>
    </source>
</evidence>
<keyword evidence="2" id="KW-1185">Reference proteome</keyword>
<comment type="caution">
    <text evidence="1">The sequence shown here is derived from an EMBL/GenBank/DDBJ whole genome shotgun (WGS) entry which is preliminary data.</text>
</comment>
<reference evidence="1" key="1">
    <citation type="submission" date="2020-08" db="EMBL/GenBank/DDBJ databases">
        <title>Multicomponent nature underlies the extraordinary mechanical properties of spider dragline silk.</title>
        <authorList>
            <person name="Kono N."/>
            <person name="Nakamura H."/>
            <person name="Mori M."/>
            <person name="Yoshida Y."/>
            <person name="Ohtoshi R."/>
            <person name="Malay A.D."/>
            <person name="Moran D.A.P."/>
            <person name="Tomita M."/>
            <person name="Numata K."/>
            <person name="Arakawa K."/>
        </authorList>
    </citation>
    <scope>NUCLEOTIDE SEQUENCE</scope>
</reference>
<sequence length="106" mass="12017">MFSLVITSEPSKMWILKSYDTECQEAANNTNTHGREFVACGWKSLNQRMGSCRLEHFDRRKGAVFAGRILTSLLSSASLLHVPRLHSGFFTETLSAAFFQFCYVQC</sequence>
<evidence type="ECO:0000313" key="1">
    <source>
        <dbReference type="EMBL" id="GFT15840.1"/>
    </source>
</evidence>
<dbReference type="AlphaFoldDB" id="A0A8X6NHV7"/>
<gene>
    <name evidence="1" type="ORF">NPIL_562461</name>
</gene>
<dbReference type="EMBL" id="BMAW01058354">
    <property type="protein sequence ID" value="GFT15840.1"/>
    <property type="molecule type" value="Genomic_DNA"/>
</dbReference>
<protein>
    <submittedName>
        <fullName evidence="1">Uncharacterized protein</fullName>
    </submittedName>
</protein>
<accession>A0A8X6NHV7</accession>
<proteinExistence type="predicted"/>